<dbReference type="InterPro" id="IPR014990">
    <property type="entry name" value="DUF1838"/>
</dbReference>
<name>A0A382SQL8_9ZZZZ</name>
<dbReference type="AlphaFoldDB" id="A0A382SQL8"/>
<accession>A0A382SQL8</accession>
<protein>
    <recommendedName>
        <fullName evidence="2">DUF1838 domain-containing protein</fullName>
    </recommendedName>
</protein>
<reference evidence="1" key="1">
    <citation type="submission" date="2018-05" db="EMBL/GenBank/DDBJ databases">
        <authorList>
            <person name="Lanie J.A."/>
            <person name="Ng W.-L."/>
            <person name="Kazmierczak K.M."/>
            <person name="Andrzejewski T.M."/>
            <person name="Davidsen T.M."/>
            <person name="Wayne K.J."/>
            <person name="Tettelin H."/>
            <person name="Glass J.I."/>
            <person name="Rusch D."/>
            <person name="Podicherti R."/>
            <person name="Tsui H.-C.T."/>
            <person name="Winkler M.E."/>
        </authorList>
    </citation>
    <scope>NUCLEOTIDE SEQUENCE</scope>
</reference>
<gene>
    <name evidence="1" type="ORF">METZ01_LOCUS364035</name>
</gene>
<dbReference type="Pfam" id="PF08894">
    <property type="entry name" value="DUF1838"/>
    <property type="match status" value="1"/>
</dbReference>
<sequence>MKLSRRTILHSATAMAGFGLLSSQQSQTRLTSSINLENPEDNVIAFAKLAGSLKPEAVHYFYSGTIYGMTPEESDALFNYSGVMKFVWKPIGDNSYRYRMFDIGYFSDLLTGSPLDNFKNPYTNEIVNVLQPRAGPYDFFVKPQLLDWRQSGDQLWISNSEGIQMPNRLDPKDWPLGSTGKMINFRYIFGYRGKLSDIEDEERTNVSSLQFFSELSPWYPFLRMGQRPGFNYWSLQGNKINSLSDVAPETLTYIE</sequence>
<feature type="non-terminal residue" evidence="1">
    <location>
        <position position="255"/>
    </location>
</feature>
<evidence type="ECO:0008006" key="2">
    <source>
        <dbReference type="Google" id="ProtNLM"/>
    </source>
</evidence>
<organism evidence="1">
    <name type="scientific">marine metagenome</name>
    <dbReference type="NCBI Taxonomy" id="408172"/>
    <lineage>
        <taxon>unclassified sequences</taxon>
        <taxon>metagenomes</taxon>
        <taxon>ecological metagenomes</taxon>
    </lineage>
</organism>
<evidence type="ECO:0000313" key="1">
    <source>
        <dbReference type="EMBL" id="SVD11181.1"/>
    </source>
</evidence>
<dbReference type="EMBL" id="UINC01130241">
    <property type="protein sequence ID" value="SVD11181.1"/>
    <property type="molecule type" value="Genomic_DNA"/>
</dbReference>
<proteinExistence type="predicted"/>